<dbReference type="SUPFAM" id="SSF53448">
    <property type="entry name" value="Nucleotide-diphospho-sugar transferases"/>
    <property type="match status" value="1"/>
</dbReference>
<comment type="caution">
    <text evidence="5">The sequence shown here is derived from an EMBL/GenBank/DDBJ whole genome shotgun (WGS) entry which is preliminary data.</text>
</comment>
<reference evidence="5" key="1">
    <citation type="submission" date="2022-07" db="EMBL/GenBank/DDBJ databases">
        <title>Bacterial species isolated from the porcine tonsil microbiota.</title>
        <authorList>
            <person name="Oliveira I.M.F."/>
        </authorList>
    </citation>
    <scope>NUCLEOTIDE SEQUENCE</scope>
    <source>
        <strain evidence="5">8QC2O2</strain>
    </source>
</reference>
<evidence type="ECO:0000256" key="2">
    <source>
        <dbReference type="ARBA" id="ARBA00022676"/>
    </source>
</evidence>
<dbReference type="InterPro" id="IPR001173">
    <property type="entry name" value="Glyco_trans_2-like"/>
</dbReference>
<dbReference type="PANTHER" id="PTHR22916:SF51">
    <property type="entry name" value="GLYCOSYLTRANSFERASE EPSH-RELATED"/>
    <property type="match status" value="1"/>
</dbReference>
<comment type="similarity">
    <text evidence="1">Belongs to the glycosyltransferase 2 family.</text>
</comment>
<evidence type="ECO:0000256" key="1">
    <source>
        <dbReference type="ARBA" id="ARBA00006739"/>
    </source>
</evidence>
<dbReference type="Gene3D" id="3.90.550.10">
    <property type="entry name" value="Spore Coat Polysaccharide Biosynthesis Protein SpsA, Chain A"/>
    <property type="match status" value="1"/>
</dbReference>
<dbReference type="EC" id="2.4.-.-" evidence="5"/>
<dbReference type="EMBL" id="JANILD010000001">
    <property type="protein sequence ID" value="MCQ9302758.1"/>
    <property type="molecule type" value="Genomic_DNA"/>
</dbReference>
<evidence type="ECO:0000313" key="6">
    <source>
        <dbReference type="Proteomes" id="UP001204068"/>
    </source>
</evidence>
<dbReference type="Pfam" id="PF00535">
    <property type="entry name" value="Glycos_transf_2"/>
    <property type="match status" value="1"/>
</dbReference>
<accession>A0AAW5LLD6</accession>
<dbReference type="RefSeq" id="WP_239772035.1">
    <property type="nucleotide sequence ID" value="NZ_CP064868.1"/>
</dbReference>
<keyword evidence="2 5" id="KW-0328">Glycosyltransferase</keyword>
<dbReference type="Proteomes" id="UP001204068">
    <property type="component" value="Unassembled WGS sequence"/>
</dbReference>
<evidence type="ECO:0000256" key="3">
    <source>
        <dbReference type="ARBA" id="ARBA00022679"/>
    </source>
</evidence>
<keyword evidence="3 5" id="KW-0808">Transferase</keyword>
<feature type="domain" description="Glycosyltransferase 2-like" evidence="4">
    <location>
        <begin position="562"/>
        <end position="689"/>
    </location>
</feature>
<dbReference type="InterPro" id="IPR029044">
    <property type="entry name" value="Nucleotide-diphossugar_trans"/>
</dbReference>
<dbReference type="PANTHER" id="PTHR22916">
    <property type="entry name" value="GLYCOSYLTRANSFERASE"/>
    <property type="match status" value="1"/>
</dbReference>
<sequence>MSSNMPTNINQKSNIESTKEALVNFDDKTKVEQLEEVLDIVEQDYMYGLYKLKKVKDHTNHHNYYKKVAEESKLDFLENHQQHLSKLVNSDTSRVFIKNKYKVGLIADEFLYNSFKDIGNIVYLDSEFTDLSRDMDVVIVATAWRGIDGSWTGLASVNSEKRRMLIEGIQKARKFNIPIVFYSKEDPVNFHLYKDIATECDIILTSAAEVVEDYKEYCQNDKVHVLQFGINPHYHNPVGTRSPYNKSFKNDVIFAGSWTEKYPVRNQESARIFDELINNENDLTIVDRNLPLRRRRYQFPMKYIPYLTMPIDHEELMKLHKVYRWAVNVNSVKYSETMFANRIFELQAFGNLILSNYSVGVNNQFPNVFMINHKTDVAPIMNQYQEYEIEDMQAKSIRSVMRNCTTYHRLDEVLSYIGIEPTQKASQILVIVDALTDKMKDILYRQLHVQFDVIEAQDTIEDVSQYDFITYMKDSIEYEEYYLEDLLTAFKYVDVDFVTKDKQHEAHQFIEKAQDKYVTMYHKNIFDYQLNTTQSQNGYNLDQSEIYDASLYGQNNHNKKLSVIIPIHNNGTYLEDKCMRSLRRSSIFKEMEIIFVNDGSTDSETISIINRLRRRYPDIVYYAYEEGSGSASRPRNKGAELASTDYITYLDPDNEATGDGYATLLEEIESNKDVDMVVGNIIKEDNKRRALFNYAGTVMKYNDGKLLIEDPKKYMKKCGLRAQSIQALIIKSQIIKDNHIRMIEGAAGQDTLFFQELMIHSKKVQAVTDVIHMYYAAVSGSVTNSISKKLFDKYYTLEIERIPFYEKHGLLTSYLEHRFNFYVKGWYLPRLEKVKPEERKEAVERFLEIYSLYDQYKRPEDHDLNQYVEHLKQEVQQ</sequence>
<evidence type="ECO:0000313" key="5">
    <source>
        <dbReference type="EMBL" id="MCQ9302758.1"/>
    </source>
</evidence>
<proteinExistence type="inferred from homology"/>
<name>A0AAW5LLD6_MAMSC</name>
<protein>
    <submittedName>
        <fullName evidence="5">Glycosyltransferase</fullName>
        <ecNumber evidence="5">2.4.-.-</ecNumber>
    </submittedName>
</protein>
<gene>
    <name evidence="5" type="ORF">NQ032_03875</name>
</gene>
<dbReference type="GO" id="GO:0016757">
    <property type="term" value="F:glycosyltransferase activity"/>
    <property type="evidence" value="ECO:0007669"/>
    <property type="project" value="UniProtKB-KW"/>
</dbReference>
<dbReference type="CDD" id="cd00761">
    <property type="entry name" value="Glyco_tranf_GTA_type"/>
    <property type="match status" value="1"/>
</dbReference>
<dbReference type="AlphaFoldDB" id="A0AAW5LLD6"/>
<evidence type="ECO:0000259" key="4">
    <source>
        <dbReference type="Pfam" id="PF00535"/>
    </source>
</evidence>
<organism evidence="5 6">
    <name type="scientific">Mammaliicoccus sciuri</name>
    <name type="common">Staphylococcus sciuri</name>
    <dbReference type="NCBI Taxonomy" id="1296"/>
    <lineage>
        <taxon>Bacteria</taxon>
        <taxon>Bacillati</taxon>
        <taxon>Bacillota</taxon>
        <taxon>Bacilli</taxon>
        <taxon>Bacillales</taxon>
        <taxon>Staphylococcaceae</taxon>
        <taxon>Mammaliicoccus</taxon>
    </lineage>
</organism>